<dbReference type="Gene3D" id="3.30.450.40">
    <property type="match status" value="2"/>
</dbReference>
<dbReference type="InterPro" id="IPR029016">
    <property type="entry name" value="GAF-like_dom_sf"/>
</dbReference>
<evidence type="ECO:0000313" key="1">
    <source>
        <dbReference type="EMBL" id="MBB4943005.1"/>
    </source>
</evidence>
<reference evidence="1 2" key="1">
    <citation type="submission" date="2020-08" db="EMBL/GenBank/DDBJ databases">
        <title>Sequencing the genomes of 1000 actinobacteria strains.</title>
        <authorList>
            <person name="Klenk H.-P."/>
        </authorList>
    </citation>
    <scope>NUCLEOTIDE SEQUENCE [LARGE SCALE GENOMIC DNA]</scope>
    <source>
        <strain evidence="1 2">DSM 43023</strain>
    </source>
</reference>
<accession>A0A7W7WE28</accession>
<name>A0A7W7WE28_9ACTN</name>
<keyword evidence="2" id="KW-1185">Reference proteome</keyword>
<evidence type="ECO:0000313" key="2">
    <source>
        <dbReference type="Proteomes" id="UP000534286"/>
    </source>
</evidence>
<proteinExistence type="predicted"/>
<dbReference type="Proteomes" id="UP000534286">
    <property type="component" value="Unassembled WGS sequence"/>
</dbReference>
<comment type="caution">
    <text evidence="1">The sequence shown here is derived from an EMBL/GenBank/DDBJ whole genome shotgun (WGS) entry which is preliminary data.</text>
</comment>
<dbReference type="SUPFAM" id="SSF55781">
    <property type="entry name" value="GAF domain-like"/>
    <property type="match status" value="2"/>
</dbReference>
<dbReference type="RefSeq" id="WP_376773438.1">
    <property type="nucleotide sequence ID" value="NZ_BAABEK010000071.1"/>
</dbReference>
<dbReference type="EMBL" id="JACHJU010000004">
    <property type="protein sequence ID" value="MBB4943005.1"/>
    <property type="molecule type" value="Genomic_DNA"/>
</dbReference>
<sequence length="242" mass="26280">MGEIEPGALIPHMRLDELLSELHVRLEAVLATRDRVHALLNAVVSVGSDLDLETVLRRIVETAITLVDASYGALGAIGDENTLIQFIPVGLTEEEIARIENARLYEESRRREMWLQASSEVTTSLLSGAEPREVLMLIARRAREMAGADIVAVLLPDEAGRMLQVIITDGPVGDRAVHVEAPVADSLAGRAFTSGEPLPKHLIAPRCPPGASYSGWPTFKRAASAAAWVRRCMLSFASRLDT</sequence>
<dbReference type="AlphaFoldDB" id="A0A7W7WE28"/>
<gene>
    <name evidence="1" type="ORF">FHR32_007405</name>
</gene>
<protein>
    <recommendedName>
        <fullName evidence="3">Histidine kinase</fullName>
    </recommendedName>
</protein>
<evidence type="ECO:0008006" key="3">
    <source>
        <dbReference type="Google" id="ProtNLM"/>
    </source>
</evidence>
<organism evidence="1 2">
    <name type="scientific">Streptosporangium album</name>
    <dbReference type="NCBI Taxonomy" id="47479"/>
    <lineage>
        <taxon>Bacteria</taxon>
        <taxon>Bacillati</taxon>
        <taxon>Actinomycetota</taxon>
        <taxon>Actinomycetes</taxon>
        <taxon>Streptosporangiales</taxon>
        <taxon>Streptosporangiaceae</taxon>
        <taxon>Streptosporangium</taxon>
    </lineage>
</organism>